<dbReference type="EMBL" id="LXQA011181726">
    <property type="protein sequence ID" value="MCI88031.1"/>
    <property type="molecule type" value="Genomic_DNA"/>
</dbReference>
<dbReference type="Proteomes" id="UP000265520">
    <property type="component" value="Unassembled WGS sequence"/>
</dbReference>
<evidence type="ECO:0000256" key="1">
    <source>
        <dbReference type="SAM" id="MobiDB-lite"/>
    </source>
</evidence>
<feature type="compositionally biased region" description="Basic residues" evidence="1">
    <location>
        <begin position="8"/>
        <end position="23"/>
    </location>
</feature>
<organism evidence="2 3">
    <name type="scientific">Trifolium medium</name>
    <dbReference type="NCBI Taxonomy" id="97028"/>
    <lineage>
        <taxon>Eukaryota</taxon>
        <taxon>Viridiplantae</taxon>
        <taxon>Streptophyta</taxon>
        <taxon>Embryophyta</taxon>
        <taxon>Tracheophyta</taxon>
        <taxon>Spermatophyta</taxon>
        <taxon>Magnoliopsida</taxon>
        <taxon>eudicotyledons</taxon>
        <taxon>Gunneridae</taxon>
        <taxon>Pentapetalae</taxon>
        <taxon>rosids</taxon>
        <taxon>fabids</taxon>
        <taxon>Fabales</taxon>
        <taxon>Fabaceae</taxon>
        <taxon>Papilionoideae</taxon>
        <taxon>50 kb inversion clade</taxon>
        <taxon>NPAAA clade</taxon>
        <taxon>Hologalegina</taxon>
        <taxon>IRL clade</taxon>
        <taxon>Trifolieae</taxon>
        <taxon>Trifolium</taxon>
    </lineage>
</organism>
<sequence length="23" mass="2739">MLTMRSSLRARRLKASRPRSHDL</sequence>
<protein>
    <submittedName>
        <fullName evidence="2">Uncharacterized protein</fullName>
    </submittedName>
</protein>
<keyword evidence="3" id="KW-1185">Reference proteome</keyword>
<accession>A0A392VM23</accession>
<comment type="caution">
    <text evidence="2">The sequence shown here is derived from an EMBL/GenBank/DDBJ whole genome shotgun (WGS) entry which is preliminary data.</text>
</comment>
<proteinExistence type="predicted"/>
<feature type="non-terminal residue" evidence="2">
    <location>
        <position position="23"/>
    </location>
</feature>
<evidence type="ECO:0000313" key="3">
    <source>
        <dbReference type="Proteomes" id="UP000265520"/>
    </source>
</evidence>
<reference evidence="2 3" key="1">
    <citation type="journal article" date="2018" name="Front. Plant Sci.">
        <title>Red Clover (Trifolium pratense) and Zigzag Clover (T. medium) - A Picture of Genomic Similarities and Differences.</title>
        <authorList>
            <person name="Dluhosova J."/>
            <person name="Istvanek J."/>
            <person name="Nedelnik J."/>
            <person name="Repkova J."/>
        </authorList>
    </citation>
    <scope>NUCLEOTIDE SEQUENCE [LARGE SCALE GENOMIC DNA]</scope>
    <source>
        <strain evidence="3">cv. 10/8</strain>
        <tissue evidence="2">Leaf</tissue>
    </source>
</reference>
<evidence type="ECO:0000313" key="2">
    <source>
        <dbReference type="EMBL" id="MCI88031.1"/>
    </source>
</evidence>
<name>A0A392VM23_9FABA</name>
<feature type="region of interest" description="Disordered" evidence="1">
    <location>
        <begin position="1"/>
        <end position="23"/>
    </location>
</feature>
<dbReference type="AlphaFoldDB" id="A0A392VM23"/>